<dbReference type="InterPro" id="IPR007197">
    <property type="entry name" value="rSAM"/>
</dbReference>
<evidence type="ECO:0000259" key="8">
    <source>
        <dbReference type="PROSITE" id="PS51918"/>
    </source>
</evidence>
<dbReference type="Gene3D" id="3.80.30.20">
    <property type="entry name" value="tm_1862 like domain"/>
    <property type="match status" value="1"/>
</dbReference>
<evidence type="ECO:0000256" key="5">
    <source>
        <dbReference type="ARBA" id="ARBA00023014"/>
    </source>
</evidence>
<dbReference type="NCBIfam" id="TIGR03904">
    <property type="entry name" value="SAM_YgiQ"/>
    <property type="match status" value="1"/>
</dbReference>
<evidence type="ECO:0000256" key="6">
    <source>
        <dbReference type="HAMAP-Rule" id="MF_01251"/>
    </source>
</evidence>
<feature type="region of interest" description="Disordered" evidence="7">
    <location>
        <begin position="596"/>
        <end position="628"/>
    </location>
</feature>
<name>A0A9D1KY77_9FIRM</name>
<accession>A0A9D1KY77</accession>
<organism evidence="9 10">
    <name type="scientific">Candidatus Avidehalobacter gallistercoris</name>
    <dbReference type="NCBI Taxonomy" id="2840694"/>
    <lineage>
        <taxon>Bacteria</taxon>
        <taxon>Bacillati</taxon>
        <taxon>Bacillota</taxon>
        <taxon>Clostridia</taxon>
        <taxon>Eubacteriales</taxon>
        <taxon>Peptococcaceae</taxon>
        <taxon>Peptococcaceae incertae sedis</taxon>
        <taxon>Candidatus Avidehalobacter</taxon>
    </lineage>
</organism>
<feature type="binding site" evidence="6">
    <location>
        <position position="308"/>
    </location>
    <ligand>
        <name>[4Fe-4S] cluster</name>
        <dbReference type="ChEBI" id="CHEBI:49883"/>
        <note>4Fe-4S-S-AdoMet</note>
    </ligand>
</feature>
<feature type="domain" description="Radical SAM core" evidence="8">
    <location>
        <begin position="294"/>
        <end position="565"/>
    </location>
</feature>
<dbReference type="SUPFAM" id="SSF102114">
    <property type="entry name" value="Radical SAM enzymes"/>
    <property type="match status" value="1"/>
</dbReference>
<comment type="cofactor">
    <cofactor evidence="6">
        <name>[4Fe-4S] cluster</name>
        <dbReference type="ChEBI" id="CHEBI:49883"/>
    </cofactor>
    <text evidence="6">Binds 1 [4Fe-4S] cluster. The cluster is coordinated with 3 cysteines and an exchangeable S-adenosyl-L-methionine.</text>
</comment>
<keyword evidence="5 6" id="KW-0411">Iron-sulfur</keyword>
<feature type="binding site" evidence="6">
    <location>
        <position position="315"/>
    </location>
    <ligand>
        <name>[4Fe-4S] cluster</name>
        <dbReference type="ChEBI" id="CHEBI:49883"/>
        <note>4Fe-4S-S-AdoMet</note>
    </ligand>
</feature>
<proteinExistence type="inferred from homology"/>
<feature type="binding site" evidence="6">
    <location>
        <position position="312"/>
    </location>
    <ligand>
        <name>[4Fe-4S] cluster</name>
        <dbReference type="ChEBI" id="CHEBI:49883"/>
        <note>4Fe-4S-S-AdoMet</note>
    </ligand>
</feature>
<dbReference type="InterPro" id="IPR024560">
    <property type="entry name" value="UPF0313_C"/>
</dbReference>
<dbReference type="Pfam" id="PF08497">
    <property type="entry name" value="Radical_SAM_N"/>
    <property type="match status" value="1"/>
</dbReference>
<gene>
    <name evidence="9" type="ORF">IAB00_02255</name>
</gene>
<evidence type="ECO:0000256" key="7">
    <source>
        <dbReference type="SAM" id="MobiDB-lite"/>
    </source>
</evidence>
<reference evidence="9" key="2">
    <citation type="journal article" date="2021" name="PeerJ">
        <title>Extensive microbial diversity within the chicken gut microbiome revealed by metagenomics and culture.</title>
        <authorList>
            <person name="Gilroy R."/>
            <person name="Ravi A."/>
            <person name="Getino M."/>
            <person name="Pursley I."/>
            <person name="Horton D.L."/>
            <person name="Alikhan N.F."/>
            <person name="Baker D."/>
            <person name="Gharbi K."/>
            <person name="Hall N."/>
            <person name="Watson M."/>
            <person name="Adriaenssens E.M."/>
            <person name="Foster-Nyarko E."/>
            <person name="Jarju S."/>
            <person name="Secka A."/>
            <person name="Antonio M."/>
            <person name="Oren A."/>
            <person name="Chaudhuri R.R."/>
            <person name="La Ragione R."/>
            <person name="Hildebrand F."/>
            <person name="Pallen M.J."/>
        </authorList>
    </citation>
    <scope>NUCLEOTIDE SEQUENCE</scope>
    <source>
        <strain evidence="9">2830</strain>
    </source>
</reference>
<dbReference type="InterPro" id="IPR006638">
    <property type="entry name" value="Elp3/MiaA/NifB-like_rSAM"/>
</dbReference>
<comment type="caution">
    <text evidence="9">The sequence shown here is derived from an EMBL/GenBank/DDBJ whole genome shotgun (WGS) entry which is preliminary data.</text>
</comment>
<dbReference type="InterPro" id="IPR058240">
    <property type="entry name" value="rSAM_sf"/>
</dbReference>
<comment type="similarity">
    <text evidence="6">Belongs to the UPF0313 family.</text>
</comment>
<evidence type="ECO:0000256" key="2">
    <source>
        <dbReference type="ARBA" id="ARBA00022691"/>
    </source>
</evidence>
<keyword evidence="2 6" id="KW-0949">S-adenosyl-L-methionine</keyword>
<dbReference type="InterPro" id="IPR013704">
    <property type="entry name" value="UPF0313_N"/>
</dbReference>
<dbReference type="GO" id="GO:0005506">
    <property type="term" value="F:iron ion binding"/>
    <property type="evidence" value="ECO:0007669"/>
    <property type="project" value="UniProtKB-UniRule"/>
</dbReference>
<dbReference type="HAMAP" id="MF_01251">
    <property type="entry name" value="UPF0313"/>
    <property type="match status" value="1"/>
</dbReference>
<dbReference type="EMBL" id="DVMH01000015">
    <property type="protein sequence ID" value="HIU10064.1"/>
    <property type="molecule type" value="Genomic_DNA"/>
</dbReference>
<dbReference type="SFLD" id="SFLDG01082">
    <property type="entry name" value="B12-binding_domain_containing"/>
    <property type="match status" value="1"/>
</dbReference>
<dbReference type="Pfam" id="PF04055">
    <property type="entry name" value="Radical_SAM"/>
    <property type="match status" value="1"/>
</dbReference>
<evidence type="ECO:0000256" key="1">
    <source>
        <dbReference type="ARBA" id="ARBA00022485"/>
    </source>
</evidence>
<protein>
    <submittedName>
        <fullName evidence="9">YgiQ family radical SAM protein</fullName>
    </submittedName>
</protein>
<reference evidence="9" key="1">
    <citation type="submission" date="2020-10" db="EMBL/GenBank/DDBJ databases">
        <authorList>
            <person name="Gilroy R."/>
        </authorList>
    </citation>
    <scope>NUCLEOTIDE SEQUENCE</scope>
    <source>
        <strain evidence="9">2830</strain>
    </source>
</reference>
<dbReference type="InterPro" id="IPR023404">
    <property type="entry name" value="rSAM_horseshoe"/>
</dbReference>
<dbReference type="SFLD" id="SFLDS00029">
    <property type="entry name" value="Radical_SAM"/>
    <property type="match status" value="1"/>
</dbReference>
<dbReference type="PROSITE" id="PS51918">
    <property type="entry name" value="RADICAL_SAM"/>
    <property type="match status" value="1"/>
</dbReference>
<dbReference type="Pfam" id="PF11842">
    <property type="entry name" value="DUF3362"/>
    <property type="match status" value="1"/>
</dbReference>
<keyword evidence="1 6" id="KW-0004">4Fe-4S</keyword>
<keyword evidence="4 6" id="KW-0408">Iron</keyword>
<evidence type="ECO:0000256" key="4">
    <source>
        <dbReference type="ARBA" id="ARBA00023004"/>
    </source>
</evidence>
<dbReference type="GO" id="GO:0003824">
    <property type="term" value="F:catalytic activity"/>
    <property type="evidence" value="ECO:0007669"/>
    <property type="project" value="InterPro"/>
</dbReference>
<evidence type="ECO:0000256" key="3">
    <source>
        <dbReference type="ARBA" id="ARBA00022723"/>
    </source>
</evidence>
<dbReference type="GO" id="GO:0051539">
    <property type="term" value="F:4 iron, 4 sulfur cluster binding"/>
    <property type="evidence" value="ECO:0007669"/>
    <property type="project" value="UniProtKB-KW"/>
</dbReference>
<dbReference type="PANTHER" id="PTHR32331:SF0">
    <property type="entry name" value="UPF0313 PROTEIN YGIQ"/>
    <property type="match status" value="1"/>
</dbReference>
<dbReference type="SFLD" id="SFLDG01069">
    <property type="entry name" value="UPF0313"/>
    <property type="match status" value="1"/>
</dbReference>
<dbReference type="InterPro" id="IPR022946">
    <property type="entry name" value="UPF0313"/>
</dbReference>
<dbReference type="AlphaFoldDB" id="A0A9D1KY77"/>
<dbReference type="SMART" id="SM00729">
    <property type="entry name" value="Elp3"/>
    <property type="match status" value="1"/>
</dbReference>
<evidence type="ECO:0000313" key="10">
    <source>
        <dbReference type="Proteomes" id="UP000824124"/>
    </source>
</evidence>
<keyword evidence="3 6" id="KW-0479">Metal-binding</keyword>
<evidence type="ECO:0000313" key="9">
    <source>
        <dbReference type="EMBL" id="HIU10064.1"/>
    </source>
</evidence>
<sequence length="628" mass="70305">MFLPMTREDMNLRDWHYLDFLIITGDAVLDHYSFGSPLIARWLEHLGYRVGIIAQPDWRDAGSLKVMGRPRYGVLISSGNMDSMVNHYTAAKKRRHQDAYSPGGRIGLRPDYAAAVYSRLARQAFGKQTPLILGGVEASMRRFAHYDFWSNSVKPSWLMEGDADLLIYGMAELTLKAVAEVLAAGGVPGDCRHIPGLAYRVPAGGAMPRRRVLELPGFKQVAASKQAFAKAFHSIDLEQNFYNGKILVQRHGAEYLVVNPPQRPLTTPEMDEIYELPFENRWHPTYEAAGGVPAFAEVEFSLLSHRGCFGGCSFCSIGHHQGAIIQNRSAASILAEARRLTEKPDFKGYIHDLGGPTANFRGQGCAKAKKYGPCRGKHCLYPVPCANLKPDMSEYIILLKRVAALPGVKKVFIRSGIRYDYIMLDRKTDFLRQLVANHVSGHLKVAPEHCQPRVLAVMGKPDYSVYRRFAARFAKMTEQVGKPQYLLPYFIAAHPGCTLQDALGLALEMKKGGYQPEQVQLFLPSPGSKSTCMYYTGLNPDDMRPVYVARSREERDMQRALLHFAKPENFPLVRAALTRLGREDLIGWGWQYLVPPPGEPPKRRSNNRRSGGKTPVKGGNRHGSGYRR</sequence>
<dbReference type="PANTHER" id="PTHR32331">
    <property type="entry name" value="UPF0313 PROTEIN YGIQ"/>
    <property type="match status" value="1"/>
</dbReference>
<dbReference type="Proteomes" id="UP000824124">
    <property type="component" value="Unassembled WGS sequence"/>
</dbReference>